<feature type="propeptide" id="PRO_5039770717" evidence="4">
    <location>
        <begin position="1"/>
        <end position="9"/>
    </location>
</feature>
<proteinExistence type="inferred from homology"/>
<keyword evidence="3 4" id="KW-0865">Zymogen</keyword>
<keyword evidence="2 4" id="KW-0378">Hydrolase</keyword>
<organism evidence="5 6">
    <name type="scientific">Candidatus Eisenbergiella merdigallinarum</name>
    <dbReference type="NCBI Taxonomy" id="2838552"/>
    <lineage>
        <taxon>Bacteria</taxon>
        <taxon>Bacillati</taxon>
        <taxon>Bacillota</taxon>
        <taxon>Clostridia</taxon>
        <taxon>Lachnospirales</taxon>
        <taxon>Lachnospiraceae</taxon>
        <taxon>Eisenbergiella</taxon>
    </lineage>
</organism>
<evidence type="ECO:0000256" key="1">
    <source>
        <dbReference type="ARBA" id="ARBA00022670"/>
    </source>
</evidence>
<name>A0A9D2MQY1_9FIRM</name>
<accession>A0A9D2MQY1</accession>
<comment type="similarity">
    <text evidence="4">Belongs to the peptidase A25 family.</text>
</comment>
<dbReference type="InterPro" id="IPR005080">
    <property type="entry name" value="Peptidase_A25"/>
</dbReference>
<reference evidence="5" key="2">
    <citation type="submission" date="2021-04" db="EMBL/GenBank/DDBJ databases">
        <authorList>
            <person name="Gilroy R."/>
        </authorList>
    </citation>
    <scope>NUCLEOTIDE SEQUENCE</scope>
    <source>
        <strain evidence="5">USAMLcec3-2134</strain>
    </source>
</reference>
<evidence type="ECO:0000313" key="5">
    <source>
        <dbReference type="EMBL" id="HJB90345.1"/>
    </source>
</evidence>
<dbReference type="InterPro" id="IPR023430">
    <property type="entry name" value="Pept_HybD-like_dom_sf"/>
</dbReference>
<dbReference type="GO" id="GO:0006508">
    <property type="term" value="P:proteolysis"/>
    <property type="evidence" value="ECO:0007669"/>
    <property type="project" value="UniProtKB-UniRule"/>
</dbReference>
<dbReference type="GO" id="GO:0009847">
    <property type="term" value="P:spore germination"/>
    <property type="evidence" value="ECO:0007669"/>
    <property type="project" value="UniProtKB-UniRule"/>
</dbReference>
<dbReference type="Gene3D" id="3.40.50.1450">
    <property type="entry name" value="HybD-like"/>
    <property type="match status" value="1"/>
</dbReference>
<evidence type="ECO:0000256" key="4">
    <source>
        <dbReference type="HAMAP-Rule" id="MF_00626"/>
    </source>
</evidence>
<comment type="PTM">
    <text evidence="4">Autoproteolytically processed. The inactive tetrameric zymogen termed p46 autoprocesses to a smaller form termed p41, which is active only during spore germination.</text>
</comment>
<dbReference type="PIRSF" id="PIRSF019549">
    <property type="entry name" value="Peptidase_A25"/>
    <property type="match status" value="1"/>
</dbReference>
<comment type="subunit">
    <text evidence="4">Homotetramer.</text>
</comment>
<sequence length="317" mass="34758">MSSFTVRTDLALEDRERIGKSGGEIHGVILEEEERQEAGIRITRVKIETKNGAKVMGKPVGTYITLEAPAMAEQDEGYHREVSEELARQLRSVMPCRDREQSVLVVGLGNRDVTADALGPHVADHLFVNRHVVREYGKAAYNKERMHLISCIVPGVMAKTGMESAEIIHGVVKETRPDFLIAVDALAARSTRRLNRTIQVTTSGIYPGSGVGNHRNALTEETLGVPVLAIGVPTVVDAATIVGDALERMEQESGLKLMAAREHPQAISELNNMYVTSKDIDEMIRRLSYTVSEGINLALDLEEEPAGGEGEPNAWRE</sequence>
<comment type="function">
    <text evidence="4">Initiates the rapid degradation of small, acid-soluble proteins during spore germination.</text>
</comment>
<dbReference type="Pfam" id="PF03418">
    <property type="entry name" value="Peptidase_A25"/>
    <property type="match status" value="1"/>
</dbReference>
<comment type="catalytic activity">
    <reaction evidence="4">
        <text>Endopeptidase action with P4 Glu or Asp, P1 preferably Glu &gt; Asp, P1' hydrophobic and P2' Ala.</text>
        <dbReference type="EC" id="3.4.24.78"/>
    </reaction>
</comment>
<gene>
    <name evidence="4 5" type="primary">gpr</name>
    <name evidence="5" type="ORF">H9763_02630</name>
</gene>
<protein>
    <recommendedName>
        <fullName evidence="4">Germination protease</fullName>
        <ecNumber evidence="4">3.4.24.78</ecNumber>
    </recommendedName>
    <alternativeName>
        <fullName evidence="4">GPR endopeptidase</fullName>
    </alternativeName>
    <alternativeName>
        <fullName evidence="4">Germination proteinase</fullName>
    </alternativeName>
    <alternativeName>
        <fullName evidence="4">Spore protease</fullName>
    </alternativeName>
</protein>
<dbReference type="Proteomes" id="UP000886883">
    <property type="component" value="Unassembled WGS sequence"/>
</dbReference>
<comment type="caution">
    <text evidence="5">The sequence shown here is derived from an EMBL/GenBank/DDBJ whole genome shotgun (WGS) entry which is preliminary data.</text>
</comment>
<dbReference type="GO" id="GO:0004222">
    <property type="term" value="F:metalloendopeptidase activity"/>
    <property type="evidence" value="ECO:0007669"/>
    <property type="project" value="UniProtKB-UniRule"/>
</dbReference>
<dbReference type="AlphaFoldDB" id="A0A9D2MQY1"/>
<evidence type="ECO:0000313" key="6">
    <source>
        <dbReference type="Proteomes" id="UP000886883"/>
    </source>
</evidence>
<feature type="chain" id="PRO_5039770718" description="Germination protease" evidence="4">
    <location>
        <begin position="10"/>
        <end position="317"/>
    </location>
</feature>
<dbReference type="NCBIfam" id="TIGR01441">
    <property type="entry name" value="GPR"/>
    <property type="match status" value="1"/>
</dbReference>
<dbReference type="SUPFAM" id="SSF53163">
    <property type="entry name" value="HybD-like"/>
    <property type="match status" value="1"/>
</dbReference>
<reference evidence="5" key="1">
    <citation type="journal article" date="2021" name="PeerJ">
        <title>Extensive microbial diversity within the chicken gut microbiome revealed by metagenomics and culture.</title>
        <authorList>
            <person name="Gilroy R."/>
            <person name="Ravi A."/>
            <person name="Getino M."/>
            <person name="Pursley I."/>
            <person name="Horton D.L."/>
            <person name="Alikhan N.F."/>
            <person name="Baker D."/>
            <person name="Gharbi K."/>
            <person name="Hall N."/>
            <person name="Watson M."/>
            <person name="Adriaenssens E.M."/>
            <person name="Foster-Nyarko E."/>
            <person name="Jarju S."/>
            <person name="Secka A."/>
            <person name="Antonio M."/>
            <person name="Oren A."/>
            <person name="Chaudhuri R.R."/>
            <person name="La Ragione R."/>
            <person name="Hildebrand F."/>
            <person name="Pallen M.J."/>
        </authorList>
    </citation>
    <scope>NUCLEOTIDE SEQUENCE</scope>
    <source>
        <strain evidence="5">USAMLcec3-2134</strain>
    </source>
</reference>
<keyword evidence="1 4" id="KW-0645">Protease</keyword>
<dbReference type="EC" id="3.4.24.78" evidence="4"/>
<dbReference type="HAMAP" id="MF_00626">
    <property type="entry name" value="Germination_prot"/>
    <property type="match status" value="1"/>
</dbReference>
<dbReference type="EMBL" id="DWXE01000008">
    <property type="protein sequence ID" value="HJB90345.1"/>
    <property type="molecule type" value="Genomic_DNA"/>
</dbReference>
<evidence type="ECO:0000256" key="2">
    <source>
        <dbReference type="ARBA" id="ARBA00022801"/>
    </source>
</evidence>
<evidence type="ECO:0000256" key="3">
    <source>
        <dbReference type="ARBA" id="ARBA00023145"/>
    </source>
</evidence>